<keyword evidence="2" id="KW-0597">Phosphoprotein</keyword>
<dbReference type="Pfam" id="PF00550">
    <property type="entry name" value="PP-binding"/>
    <property type="match status" value="1"/>
</dbReference>
<dbReference type="InterPro" id="IPR020806">
    <property type="entry name" value="PKS_PP-bd"/>
</dbReference>
<proteinExistence type="predicted"/>
<dbReference type="SUPFAM" id="SSF53474">
    <property type="entry name" value="alpha/beta-Hydrolases"/>
    <property type="match status" value="1"/>
</dbReference>
<dbReference type="PANTHER" id="PTHR45527:SF1">
    <property type="entry name" value="FATTY ACID SYNTHASE"/>
    <property type="match status" value="1"/>
</dbReference>
<keyword evidence="6" id="KW-1185">Reference proteome</keyword>
<dbReference type="SUPFAM" id="SSF47336">
    <property type="entry name" value="ACP-like"/>
    <property type="match status" value="1"/>
</dbReference>
<reference evidence="5 6" key="1">
    <citation type="submission" date="2021-06" db="EMBL/GenBank/DDBJ databases">
        <title>Complete genome of Haloferula helveola possessing various polysaccharide degrading enzymes.</title>
        <authorList>
            <person name="Takami H."/>
            <person name="Huang C."/>
            <person name="Hamasaki K."/>
        </authorList>
    </citation>
    <scope>NUCLEOTIDE SEQUENCE [LARGE SCALE GENOMIC DNA]</scope>
    <source>
        <strain evidence="5 6">CN-1</strain>
    </source>
</reference>
<dbReference type="InterPro" id="IPR010071">
    <property type="entry name" value="AA_adenyl_dom"/>
</dbReference>
<dbReference type="PROSITE" id="PS50075">
    <property type="entry name" value="CARRIER"/>
    <property type="match status" value="1"/>
</dbReference>
<dbReference type="PANTHER" id="PTHR45527">
    <property type="entry name" value="NONRIBOSOMAL PEPTIDE SYNTHETASE"/>
    <property type="match status" value="1"/>
</dbReference>
<gene>
    <name evidence="5" type="ORF">HAHE_27840</name>
</gene>
<dbReference type="Gene3D" id="1.10.1200.10">
    <property type="entry name" value="ACP-like"/>
    <property type="match status" value="1"/>
</dbReference>
<feature type="region of interest" description="Disordered" evidence="3">
    <location>
        <begin position="939"/>
        <end position="961"/>
    </location>
</feature>
<dbReference type="InterPro" id="IPR045851">
    <property type="entry name" value="AMP-bd_C_sf"/>
</dbReference>
<dbReference type="Gene3D" id="3.40.50.12780">
    <property type="entry name" value="N-terminal domain of ligase-like"/>
    <property type="match status" value="1"/>
</dbReference>
<sequence length="1302" mass="141833">MKTRVPNPEAAAETAAPGAVDRYPLAPGQREILLLGEFGDGADTAFNEALRIELPEPVDVVLLTAAFDEFSRRHPILRSTLDIHSGEQQVHPDPTIRIEEIRLSPGDDLETTVDRLADQPIDLANGPPARIHLIHTGPSSATLLTVTHHAVCDGWSSGILIRELGRIYRALSEGRHPKLPPAAPYREFVEYEKQVRQGKRADEVRAFWQSRLSNPPAPLDLPPSLPGFPTASFSAESLRRPLDAGLVRKLRQVSKSESRSLFGDQLGVWAILLSRITGQTDFLTAIPQAGHLAMGATSLVGQCVRTLPIRLKVNPDVSTGEFLESVTAEIDAVMAHADTSLSELASQFDLPRCRDFPAFVTTTFSLLPRTPDLSLGGSSPAEVRVHPRRYWANELGAWVIRDGSQFHLEWLFNRQRHDRKIIEGWMDAYIRLLEAITENPGTAISQLPLLSDDRRAIQKDFSESPHPYRRDATIDGLFTEVAKTHADKVALRGEAADSTYADLDRRATSIAAHLQRRGISPGKTVAVHLPRSPERITTYLAILRCGATVMPLDQASPGERLKALIEDANAFAVVSGEAALEQALGIPVIPPAPAGSDFKAPGHLATDPAFLLYTSGSTGTPKGVVIPHRAIVRLALASGDLATEIDDVFLNFAPASFDASLFEIWSPLLNGATVVIPAPGTGLQGIADAIRDRGVNTLWLTAGLFQTMVDEHLGDLAPLRRLLTGGDVVSPTHAARVLEAHPSLRLVNGYGPTECTTFATTHPITEDDCRNGAIPIGVPVANTTVEIADANGQPLPLGSRGEIVIGGDAVSLGYHGRDDGAPFFIEDGKRCYRTGDIGRKDGSGILHFEGRDDRQIKVRGYRIEPAEVEAVIARFAGVKQVRVASREGSLAAWIATENPESFDARALRDSLSKTLPDWMCPPIISALSALPLDRNGKITTDGLRVSSPSTSGSPPEGPDESKLATIWMELLEMPSIGRDANFFELGGDSLTGLRLFSRIDRDFGVTLPLATLVQHPTVRSLARAIDCARTDPDPQATPGVFVELRKGSPTLFCIHGGDGAVMFYRPLLGNLPEEVGITAIESRELGRNEAVAVGTIEETADAYLRKIRIAQPHGPYALAGYSFGGVVAWEMACRLIEEGEEVELLGLFDTHNPAFPLRAMPLRRRIHTFWDQREDEPLPKRLFALGQRTVDGLRTHFRVKRELAAAAVGPAPAHSDLRRVQVREAHYQAMIAYRPRPFPGKVTLFKAMEGSDKYELPADYHWADLALGGFEIVPVPGRHDTLFEAKHIPAISRAIAEHFPVR</sequence>
<dbReference type="SUPFAM" id="SSF52777">
    <property type="entry name" value="CoA-dependent acyltransferases"/>
    <property type="match status" value="2"/>
</dbReference>
<dbReference type="PROSITE" id="PS00455">
    <property type="entry name" value="AMP_BINDING"/>
    <property type="match status" value="1"/>
</dbReference>
<dbReference type="Gene3D" id="3.30.559.30">
    <property type="entry name" value="Nonribosomal peptide synthetase, condensation domain"/>
    <property type="match status" value="1"/>
</dbReference>
<evidence type="ECO:0000313" key="6">
    <source>
        <dbReference type="Proteomes" id="UP001374893"/>
    </source>
</evidence>
<evidence type="ECO:0000256" key="1">
    <source>
        <dbReference type="ARBA" id="ARBA00022450"/>
    </source>
</evidence>
<dbReference type="InterPro" id="IPR001031">
    <property type="entry name" value="Thioesterase"/>
</dbReference>
<dbReference type="EMBL" id="AP024702">
    <property type="protein sequence ID" value="BCX48876.1"/>
    <property type="molecule type" value="Genomic_DNA"/>
</dbReference>
<dbReference type="Pfam" id="PF00668">
    <property type="entry name" value="Condensation"/>
    <property type="match status" value="1"/>
</dbReference>
<dbReference type="Gene3D" id="3.30.300.30">
    <property type="match status" value="1"/>
</dbReference>
<dbReference type="RefSeq" id="WP_338685263.1">
    <property type="nucleotide sequence ID" value="NZ_AP024702.1"/>
</dbReference>
<accession>A0ABN6H5F5</accession>
<feature type="domain" description="Carrier" evidence="4">
    <location>
        <begin position="954"/>
        <end position="1029"/>
    </location>
</feature>
<evidence type="ECO:0000256" key="2">
    <source>
        <dbReference type="ARBA" id="ARBA00022553"/>
    </source>
</evidence>
<dbReference type="InterPro" id="IPR042099">
    <property type="entry name" value="ANL_N_sf"/>
</dbReference>
<dbReference type="InterPro" id="IPR023213">
    <property type="entry name" value="CAT-like_dom_sf"/>
</dbReference>
<dbReference type="InterPro" id="IPR009081">
    <property type="entry name" value="PP-bd_ACP"/>
</dbReference>
<dbReference type="Gene3D" id="3.30.559.10">
    <property type="entry name" value="Chloramphenicol acetyltransferase-like domain"/>
    <property type="match status" value="1"/>
</dbReference>
<dbReference type="Gene3D" id="3.40.50.1820">
    <property type="entry name" value="alpha/beta hydrolase"/>
    <property type="match status" value="1"/>
</dbReference>
<dbReference type="NCBIfam" id="TIGR01733">
    <property type="entry name" value="AA-adenyl-dom"/>
    <property type="match status" value="1"/>
</dbReference>
<organism evidence="5 6">
    <name type="scientific">Haloferula helveola</name>
    <dbReference type="NCBI Taxonomy" id="490095"/>
    <lineage>
        <taxon>Bacteria</taxon>
        <taxon>Pseudomonadati</taxon>
        <taxon>Verrucomicrobiota</taxon>
        <taxon>Verrucomicrobiia</taxon>
        <taxon>Verrucomicrobiales</taxon>
        <taxon>Verrucomicrobiaceae</taxon>
        <taxon>Haloferula</taxon>
    </lineage>
</organism>
<dbReference type="InterPro" id="IPR036736">
    <property type="entry name" value="ACP-like_sf"/>
</dbReference>
<keyword evidence="1" id="KW-0596">Phosphopantetheine</keyword>
<protein>
    <recommendedName>
        <fullName evidence="4">Carrier domain-containing protein</fullName>
    </recommendedName>
</protein>
<dbReference type="InterPro" id="IPR020845">
    <property type="entry name" value="AMP-binding_CS"/>
</dbReference>
<dbReference type="InterPro" id="IPR029058">
    <property type="entry name" value="AB_hydrolase_fold"/>
</dbReference>
<dbReference type="Proteomes" id="UP001374893">
    <property type="component" value="Chromosome"/>
</dbReference>
<dbReference type="SUPFAM" id="SSF56801">
    <property type="entry name" value="Acetyl-CoA synthetase-like"/>
    <property type="match status" value="1"/>
</dbReference>
<dbReference type="InterPro" id="IPR001242">
    <property type="entry name" value="Condensation_dom"/>
</dbReference>
<evidence type="ECO:0000313" key="5">
    <source>
        <dbReference type="EMBL" id="BCX48876.1"/>
    </source>
</evidence>
<dbReference type="InterPro" id="IPR000873">
    <property type="entry name" value="AMP-dep_synth/lig_dom"/>
</dbReference>
<evidence type="ECO:0000259" key="4">
    <source>
        <dbReference type="PROSITE" id="PS50075"/>
    </source>
</evidence>
<evidence type="ECO:0000256" key="3">
    <source>
        <dbReference type="SAM" id="MobiDB-lite"/>
    </source>
</evidence>
<dbReference type="SMART" id="SM00823">
    <property type="entry name" value="PKS_PP"/>
    <property type="match status" value="1"/>
</dbReference>
<dbReference type="Pfam" id="PF00975">
    <property type="entry name" value="Thioesterase"/>
    <property type="match status" value="1"/>
</dbReference>
<name>A0ABN6H5F5_9BACT</name>
<dbReference type="Pfam" id="PF00501">
    <property type="entry name" value="AMP-binding"/>
    <property type="match status" value="1"/>
</dbReference>